<dbReference type="EMBL" id="LR798343">
    <property type="protein sequence ID" value="CAB5225603.1"/>
    <property type="molecule type" value="Genomic_DNA"/>
</dbReference>
<proteinExistence type="predicted"/>
<evidence type="ECO:0000313" key="2">
    <source>
        <dbReference type="EMBL" id="CAB5225603.1"/>
    </source>
</evidence>
<name>A0A6J5NJF0_9CAUD</name>
<protein>
    <submittedName>
        <fullName evidence="1">Uncharacterized protein</fullName>
    </submittedName>
</protein>
<reference evidence="1" key="1">
    <citation type="submission" date="2020-04" db="EMBL/GenBank/DDBJ databases">
        <authorList>
            <person name="Chiriac C."/>
            <person name="Salcher M."/>
            <person name="Ghai R."/>
            <person name="Kavagutti S V."/>
        </authorList>
    </citation>
    <scope>NUCLEOTIDE SEQUENCE</scope>
</reference>
<dbReference type="EMBL" id="LR796648">
    <property type="protein sequence ID" value="CAB4157018.1"/>
    <property type="molecule type" value="Genomic_DNA"/>
</dbReference>
<accession>A0A6J5NJF0</accession>
<sequence length="57" mass="6086">MIDMQAVIANSPEKNGQTIAETIGAAWKARAARYAEGRLAEKKARVATELADGVRDA</sequence>
<gene>
    <name evidence="1" type="ORF">UFOVP675_46</name>
    <name evidence="2" type="ORF">UFOVP747_53</name>
</gene>
<evidence type="ECO:0000313" key="1">
    <source>
        <dbReference type="EMBL" id="CAB4157018.1"/>
    </source>
</evidence>
<organism evidence="1">
    <name type="scientific">uncultured Caudovirales phage</name>
    <dbReference type="NCBI Taxonomy" id="2100421"/>
    <lineage>
        <taxon>Viruses</taxon>
        <taxon>Duplodnaviria</taxon>
        <taxon>Heunggongvirae</taxon>
        <taxon>Uroviricota</taxon>
        <taxon>Caudoviricetes</taxon>
        <taxon>Peduoviridae</taxon>
        <taxon>Maltschvirus</taxon>
        <taxon>Maltschvirus maltsch</taxon>
    </lineage>
</organism>